<sequence length="151" mass="17341">MILDPSRWNIEHVTEIDAPIDDVWLVLININDWNWNAWTRLDAPSATTGVSGKLRASFDGDGTWTTYDFRFREVDNDKHLIEWGGSVAGGMLFKGRHSMRLEEIKPGTTRLMHVEEFGGLLPAFGAGLPYRKLDRNYRLMNEALKAHVERR</sequence>
<proteinExistence type="predicted"/>
<dbReference type="InterPro" id="IPR019587">
    <property type="entry name" value="Polyketide_cyclase/dehydratase"/>
</dbReference>
<dbReference type="PANTHER" id="PTHR36166">
    <property type="entry name" value="CHROMOSOME 9, WHOLE GENOME SHOTGUN SEQUENCE"/>
    <property type="match status" value="1"/>
</dbReference>
<name>A0A7S2EYC1_TRICV</name>
<dbReference type="AlphaFoldDB" id="A0A7S2EYC1"/>
<dbReference type="PANTHER" id="PTHR36166:SF1">
    <property type="entry name" value="SRPBCC DOMAIN-CONTAINING PROTEIN"/>
    <property type="match status" value="1"/>
</dbReference>
<reference evidence="1" key="1">
    <citation type="submission" date="2021-01" db="EMBL/GenBank/DDBJ databases">
        <authorList>
            <person name="Corre E."/>
            <person name="Pelletier E."/>
            <person name="Niang G."/>
            <person name="Scheremetjew M."/>
            <person name="Finn R."/>
            <person name="Kale V."/>
            <person name="Holt S."/>
            <person name="Cochrane G."/>
            <person name="Meng A."/>
            <person name="Brown T."/>
            <person name="Cohen L."/>
        </authorList>
    </citation>
    <scope>NUCLEOTIDE SEQUENCE</scope>
    <source>
        <strain evidence="1">Grunow 1884</strain>
    </source>
</reference>
<protein>
    <recommendedName>
        <fullName evidence="2">Coenzyme Q-binding protein COQ10 START domain-containing protein</fullName>
    </recommendedName>
</protein>
<gene>
    <name evidence="1" type="ORF">OSIN01602_LOCUS21863</name>
</gene>
<evidence type="ECO:0000313" key="1">
    <source>
        <dbReference type="EMBL" id="CAD9361542.1"/>
    </source>
</evidence>
<organism evidence="1">
    <name type="scientific">Trieres chinensis</name>
    <name type="common">Marine centric diatom</name>
    <name type="synonym">Odontella sinensis</name>
    <dbReference type="NCBI Taxonomy" id="1514140"/>
    <lineage>
        <taxon>Eukaryota</taxon>
        <taxon>Sar</taxon>
        <taxon>Stramenopiles</taxon>
        <taxon>Ochrophyta</taxon>
        <taxon>Bacillariophyta</taxon>
        <taxon>Mediophyceae</taxon>
        <taxon>Biddulphiophycidae</taxon>
        <taxon>Eupodiscales</taxon>
        <taxon>Parodontellaceae</taxon>
        <taxon>Trieres</taxon>
    </lineage>
</organism>
<dbReference type="Gene3D" id="3.30.530.20">
    <property type="match status" value="1"/>
</dbReference>
<dbReference type="InterPro" id="IPR023393">
    <property type="entry name" value="START-like_dom_sf"/>
</dbReference>
<dbReference type="CDD" id="cd07822">
    <property type="entry name" value="SRPBCC_4"/>
    <property type="match status" value="1"/>
</dbReference>
<dbReference type="EMBL" id="HBGO01037781">
    <property type="protein sequence ID" value="CAD9361542.1"/>
    <property type="molecule type" value="Transcribed_RNA"/>
</dbReference>
<accession>A0A7S2EYC1</accession>
<evidence type="ECO:0008006" key="2">
    <source>
        <dbReference type="Google" id="ProtNLM"/>
    </source>
</evidence>
<dbReference type="Pfam" id="PF10604">
    <property type="entry name" value="Polyketide_cyc2"/>
    <property type="match status" value="1"/>
</dbReference>
<dbReference type="SUPFAM" id="SSF55961">
    <property type="entry name" value="Bet v1-like"/>
    <property type="match status" value="1"/>
</dbReference>